<accession>A0AAJ5EED1</accession>
<dbReference type="Pfam" id="PF00455">
    <property type="entry name" value="DeoRC"/>
    <property type="match status" value="1"/>
</dbReference>
<evidence type="ECO:0000256" key="2">
    <source>
        <dbReference type="ARBA" id="ARBA00023163"/>
    </source>
</evidence>
<dbReference type="PROSITE" id="PS51000">
    <property type="entry name" value="HTH_DEOR_2"/>
    <property type="match status" value="1"/>
</dbReference>
<dbReference type="SMART" id="SM01134">
    <property type="entry name" value="DeoRC"/>
    <property type="match status" value="1"/>
</dbReference>
<dbReference type="Proteomes" id="UP000296883">
    <property type="component" value="Chromosome"/>
</dbReference>
<dbReference type="Gene3D" id="3.40.50.1360">
    <property type="match status" value="1"/>
</dbReference>
<proteinExistence type="predicted"/>
<dbReference type="PRINTS" id="PR00037">
    <property type="entry name" value="HTHLACR"/>
</dbReference>
<dbReference type="PANTHER" id="PTHR30363">
    <property type="entry name" value="HTH-TYPE TRANSCRIPTIONAL REGULATOR SRLR-RELATED"/>
    <property type="match status" value="1"/>
</dbReference>
<dbReference type="InterPro" id="IPR001034">
    <property type="entry name" value="DeoR_HTH"/>
</dbReference>
<name>A0AAJ5EED1_9ENTE</name>
<gene>
    <name evidence="5" type="ORF">E4031_04970</name>
    <name evidence="4" type="ORF">E4Z98_08895</name>
</gene>
<dbReference type="AlphaFoldDB" id="A0AAJ5EED1"/>
<dbReference type="PANTHER" id="PTHR30363:SF44">
    <property type="entry name" value="AGA OPERON TRANSCRIPTIONAL REPRESSOR-RELATED"/>
    <property type="match status" value="1"/>
</dbReference>
<keyword evidence="6" id="KW-1185">Reference proteome</keyword>
<dbReference type="InterPro" id="IPR037171">
    <property type="entry name" value="NagB/RpiA_transferase-like"/>
</dbReference>
<keyword evidence="1" id="KW-0805">Transcription regulation</keyword>
<dbReference type="InterPro" id="IPR036390">
    <property type="entry name" value="WH_DNA-bd_sf"/>
</dbReference>
<keyword evidence="2" id="KW-0804">Transcription</keyword>
<dbReference type="EMBL" id="CP038865">
    <property type="protein sequence ID" value="QCA29426.1"/>
    <property type="molecule type" value="Genomic_DNA"/>
</dbReference>
<evidence type="ECO:0000313" key="4">
    <source>
        <dbReference type="EMBL" id="QCA29426.1"/>
    </source>
</evidence>
<dbReference type="Gene3D" id="1.10.10.10">
    <property type="entry name" value="Winged helix-like DNA-binding domain superfamily/Winged helix DNA-binding domain"/>
    <property type="match status" value="1"/>
</dbReference>
<evidence type="ECO:0000313" key="6">
    <source>
        <dbReference type="Proteomes" id="UP000296883"/>
    </source>
</evidence>
<feature type="domain" description="HTH deoR-type" evidence="3">
    <location>
        <begin position="3"/>
        <end position="58"/>
    </location>
</feature>
<organism evidence="5 7">
    <name type="scientific">Vagococcus xieshaowenii</name>
    <dbReference type="NCBI Taxonomy" id="2562451"/>
    <lineage>
        <taxon>Bacteria</taxon>
        <taxon>Bacillati</taxon>
        <taxon>Bacillota</taxon>
        <taxon>Bacilli</taxon>
        <taxon>Lactobacillales</taxon>
        <taxon>Enterococcaceae</taxon>
        <taxon>Vagococcus</taxon>
    </lineage>
</organism>
<evidence type="ECO:0000256" key="1">
    <source>
        <dbReference type="ARBA" id="ARBA00023015"/>
    </source>
</evidence>
<sequence>MYTHERREKIMDLLQSKDPISVNELSNELEVSKATIRSDLTYLSNNNLIIRTHGGATKTKENEIIKKDINYEARKQINIEQKQEIAKKAMNFIKQGECIILDASSTCYELARLISQSDKKITVLTNGLRTATILKENFNLTVIVIGGVVKGKSNAIEGTLGIEILKKVNIDTLFTSAYAISDTEGLSDFNLYEVELKKKMIEVSTKTIGLVDSSKFGKKSIATFASLEQLDTIITDNQISTETKNNYINLVNIE</sequence>
<protein>
    <submittedName>
        <fullName evidence="5">DeoR/GlpR transcriptional regulator</fullName>
    </submittedName>
</protein>
<reference evidence="5 7" key="1">
    <citation type="submission" date="2019-03" db="EMBL/GenBank/DDBJ databases">
        <title>Vagococcus sp. was isolated fron gut of Carduelis flavirostris.</title>
        <authorList>
            <person name="Ge Y."/>
        </authorList>
    </citation>
    <scope>NUCLEOTIDE SEQUENCE [LARGE SCALE GENOMIC DNA]</scope>
    <source>
        <strain evidence="5 7">CF-210</strain>
    </source>
</reference>
<evidence type="ECO:0000313" key="5">
    <source>
        <dbReference type="EMBL" id="TFZ41546.1"/>
    </source>
</evidence>
<dbReference type="InterPro" id="IPR036388">
    <property type="entry name" value="WH-like_DNA-bd_sf"/>
</dbReference>
<dbReference type="GO" id="GO:0003700">
    <property type="term" value="F:DNA-binding transcription factor activity"/>
    <property type="evidence" value="ECO:0007669"/>
    <property type="project" value="InterPro"/>
</dbReference>
<dbReference type="SUPFAM" id="SSF46785">
    <property type="entry name" value="Winged helix' DNA-binding domain"/>
    <property type="match status" value="1"/>
</dbReference>
<dbReference type="Proteomes" id="UP000297725">
    <property type="component" value="Unassembled WGS sequence"/>
</dbReference>
<dbReference type="SMART" id="SM00420">
    <property type="entry name" value="HTH_DEOR"/>
    <property type="match status" value="1"/>
</dbReference>
<reference evidence="4 6" key="2">
    <citation type="journal article" date="2020" name="Int. J. Syst. Evol. Microbiol.">
        <title>Vagococcus xieshaowenii sp. nov., isolated from snow finch (Montifringilla taczanowskii) cloacal content.</title>
        <authorList>
            <person name="Ge Y."/>
            <person name="Yang J."/>
            <person name="Lai X.H."/>
            <person name="Zhang G."/>
            <person name="Jin D."/>
            <person name="Lu S."/>
            <person name="Wang B."/>
            <person name="Huang Y."/>
            <person name="Huang Y."/>
            <person name="Ren Z."/>
            <person name="Zhang X."/>
            <person name="Xu J."/>
        </authorList>
    </citation>
    <scope>NUCLEOTIDE SEQUENCE [LARGE SCALE GENOMIC DNA]</scope>
    <source>
        <strain evidence="4">Personal::cf-49</strain>
        <strain evidence="6">personal::cf-49</strain>
    </source>
</reference>
<dbReference type="EMBL" id="SRHU01000019">
    <property type="protein sequence ID" value="TFZ41546.1"/>
    <property type="molecule type" value="Genomic_DNA"/>
</dbReference>
<evidence type="ECO:0000259" key="3">
    <source>
        <dbReference type="PROSITE" id="PS51000"/>
    </source>
</evidence>
<evidence type="ECO:0000313" key="7">
    <source>
        <dbReference type="Proteomes" id="UP000297725"/>
    </source>
</evidence>
<dbReference type="InterPro" id="IPR014036">
    <property type="entry name" value="DeoR-like_C"/>
</dbReference>
<dbReference type="InterPro" id="IPR050313">
    <property type="entry name" value="Carb_Metab_HTH_regulators"/>
</dbReference>
<dbReference type="Pfam" id="PF08220">
    <property type="entry name" value="HTH_DeoR"/>
    <property type="match status" value="1"/>
</dbReference>
<dbReference type="SUPFAM" id="SSF100950">
    <property type="entry name" value="NagB/RpiA/CoA transferase-like"/>
    <property type="match status" value="1"/>
</dbReference>
<dbReference type="RefSeq" id="WP_135254339.1">
    <property type="nucleotide sequence ID" value="NZ_CP038865.1"/>
</dbReference>